<protein>
    <submittedName>
        <fullName evidence="1">Transcriptional regulator, MerR family</fullName>
    </submittedName>
</protein>
<organism evidence="1">
    <name type="scientific">mine drainage metagenome</name>
    <dbReference type="NCBI Taxonomy" id="410659"/>
    <lineage>
        <taxon>unclassified sequences</taxon>
        <taxon>metagenomes</taxon>
        <taxon>ecological metagenomes</taxon>
    </lineage>
</organism>
<dbReference type="EMBL" id="AUZX01011012">
    <property type="protein sequence ID" value="EQD45027.1"/>
    <property type="molecule type" value="Genomic_DNA"/>
</dbReference>
<name>T0ZKR0_9ZZZZ</name>
<evidence type="ECO:0000313" key="1">
    <source>
        <dbReference type="EMBL" id="EQD45027.1"/>
    </source>
</evidence>
<feature type="non-terminal residue" evidence="1">
    <location>
        <position position="1"/>
    </location>
</feature>
<dbReference type="InterPro" id="IPR009061">
    <property type="entry name" value="DNA-bd_dom_put_sf"/>
</dbReference>
<gene>
    <name evidence="1" type="ORF">B1A_15003</name>
</gene>
<reference evidence="1" key="2">
    <citation type="journal article" date="2014" name="ISME J.">
        <title>Microbial stratification in low pH oxic and suboxic macroscopic growths along an acid mine drainage.</title>
        <authorList>
            <person name="Mendez-Garcia C."/>
            <person name="Mesa V."/>
            <person name="Sprenger R.R."/>
            <person name="Richter M."/>
            <person name="Diez M.S."/>
            <person name="Solano J."/>
            <person name="Bargiela R."/>
            <person name="Golyshina O.V."/>
            <person name="Manteca A."/>
            <person name="Ramos J.L."/>
            <person name="Gallego J.R."/>
            <person name="Llorente I."/>
            <person name="Martins Dos Santos V.A."/>
            <person name="Jensen O.N."/>
            <person name="Pelaez A.I."/>
            <person name="Sanchez J."/>
            <person name="Ferrer M."/>
        </authorList>
    </citation>
    <scope>NUCLEOTIDE SEQUENCE</scope>
</reference>
<accession>T0ZKR0</accession>
<dbReference type="Gene3D" id="1.10.1660.10">
    <property type="match status" value="1"/>
</dbReference>
<reference evidence="1" key="1">
    <citation type="submission" date="2013-08" db="EMBL/GenBank/DDBJ databases">
        <authorList>
            <person name="Mendez C."/>
            <person name="Richter M."/>
            <person name="Ferrer M."/>
            <person name="Sanchez J."/>
        </authorList>
    </citation>
    <scope>NUCLEOTIDE SEQUENCE</scope>
</reference>
<dbReference type="AlphaFoldDB" id="T0ZKR0"/>
<sequence>SGCESVQKLVAKKILVVKEKIQSLVKIQCALEDLLESCKEPGSSVSGCPFLDALEKQDR</sequence>
<comment type="caution">
    <text evidence="1">The sequence shown here is derived from an EMBL/GenBank/DDBJ whole genome shotgun (WGS) entry which is preliminary data.</text>
</comment>
<dbReference type="SUPFAM" id="SSF46955">
    <property type="entry name" value="Putative DNA-binding domain"/>
    <property type="match status" value="1"/>
</dbReference>
<proteinExistence type="predicted"/>